<dbReference type="GO" id="GO:0005524">
    <property type="term" value="F:ATP binding"/>
    <property type="evidence" value="ECO:0007669"/>
    <property type="project" value="UniProtKB-KW"/>
</dbReference>
<dbReference type="EMBL" id="CAUOFW020001081">
    <property type="protein sequence ID" value="CAK9140834.1"/>
    <property type="molecule type" value="Genomic_DNA"/>
</dbReference>
<evidence type="ECO:0000256" key="9">
    <source>
        <dbReference type="PROSITE-ProRule" id="PRU00782"/>
    </source>
</evidence>
<dbReference type="SMART" id="SM00015">
    <property type="entry name" value="IQ"/>
    <property type="match status" value="6"/>
</dbReference>
<dbReference type="SMART" id="SM00242">
    <property type="entry name" value="MYSc"/>
    <property type="match status" value="1"/>
</dbReference>
<dbReference type="PANTHER" id="PTHR13140">
    <property type="entry name" value="MYOSIN"/>
    <property type="match status" value="1"/>
</dbReference>
<keyword evidence="1" id="KW-0677">Repeat</keyword>
<feature type="domain" description="Myosin motor" evidence="13">
    <location>
        <begin position="1"/>
        <end position="264"/>
    </location>
</feature>
<reference evidence="14 15" key="1">
    <citation type="submission" date="2024-02" db="EMBL/GenBank/DDBJ databases">
        <authorList>
            <person name="Vignale AGUSTIN F."/>
            <person name="Sosa J E."/>
            <person name="Modenutti C."/>
        </authorList>
    </citation>
    <scope>NUCLEOTIDE SEQUENCE [LARGE SCALE GENOMIC DNA]</scope>
</reference>
<dbReference type="PROSITE" id="PS51126">
    <property type="entry name" value="DILUTE"/>
    <property type="match status" value="1"/>
</dbReference>
<dbReference type="InterPro" id="IPR001609">
    <property type="entry name" value="Myosin_head_motor_dom-like"/>
</dbReference>
<evidence type="ECO:0000313" key="15">
    <source>
        <dbReference type="Proteomes" id="UP001642360"/>
    </source>
</evidence>
<comment type="similarity">
    <text evidence="9">Belongs to the TRAFAC class myosin-kinesin ATPase superfamily. Myosin family.</text>
</comment>
<comment type="caution">
    <text evidence="9">Lacks conserved residue(s) required for the propagation of feature annotation.</text>
</comment>
<dbReference type="PROSITE" id="PS51456">
    <property type="entry name" value="MYOSIN_MOTOR"/>
    <property type="match status" value="1"/>
</dbReference>
<keyword evidence="15" id="KW-1185">Reference proteome</keyword>
<keyword evidence="7" id="KW-0505">Motor protein</keyword>
<evidence type="ECO:0000256" key="10">
    <source>
        <dbReference type="SAM" id="Coils"/>
    </source>
</evidence>
<dbReference type="Pfam" id="PF01843">
    <property type="entry name" value="DIL"/>
    <property type="match status" value="1"/>
</dbReference>
<evidence type="ECO:0000313" key="14">
    <source>
        <dbReference type="EMBL" id="CAK9140834.1"/>
    </source>
</evidence>
<name>A0ABC8R7A9_9AQUA</name>
<dbReference type="Pfam" id="PF00612">
    <property type="entry name" value="IQ"/>
    <property type="match status" value="5"/>
</dbReference>
<organism evidence="14 15">
    <name type="scientific">Ilex paraguariensis</name>
    <name type="common">yerba mate</name>
    <dbReference type="NCBI Taxonomy" id="185542"/>
    <lineage>
        <taxon>Eukaryota</taxon>
        <taxon>Viridiplantae</taxon>
        <taxon>Streptophyta</taxon>
        <taxon>Embryophyta</taxon>
        <taxon>Tracheophyta</taxon>
        <taxon>Spermatophyta</taxon>
        <taxon>Magnoliopsida</taxon>
        <taxon>eudicotyledons</taxon>
        <taxon>Gunneridae</taxon>
        <taxon>Pentapetalae</taxon>
        <taxon>asterids</taxon>
        <taxon>campanulids</taxon>
        <taxon>Aquifoliales</taxon>
        <taxon>Aquifoliaceae</taxon>
        <taxon>Ilex</taxon>
    </lineage>
</organism>
<dbReference type="CDD" id="cd23767">
    <property type="entry name" value="IQCD"/>
    <property type="match status" value="1"/>
</dbReference>
<dbReference type="InterPro" id="IPR002710">
    <property type="entry name" value="Dilute_dom"/>
</dbReference>
<gene>
    <name evidence="14" type="ORF">ILEXP_LOCUS8345</name>
</gene>
<dbReference type="AlphaFoldDB" id="A0ABC8R7A9"/>
<feature type="region of interest" description="Disordered" evidence="11">
    <location>
        <begin position="621"/>
        <end position="640"/>
    </location>
</feature>
<dbReference type="InterPro" id="IPR037975">
    <property type="entry name" value="MyosinXI_CBD"/>
</dbReference>
<dbReference type="InterPro" id="IPR000048">
    <property type="entry name" value="IQ_motif_EF-hand-BS"/>
</dbReference>
<dbReference type="GO" id="GO:0030048">
    <property type="term" value="P:actin filament-based movement"/>
    <property type="evidence" value="ECO:0007669"/>
    <property type="project" value="UniProtKB-ARBA"/>
</dbReference>
<comment type="caution">
    <text evidence="14">The sequence shown here is derived from an EMBL/GenBank/DDBJ whole genome shotgun (WGS) entry which is preliminary data.</text>
</comment>
<feature type="coiled-coil region" evidence="10">
    <location>
        <begin position="504"/>
        <end position="580"/>
    </location>
</feature>
<protein>
    <submittedName>
        <fullName evidence="14">Uncharacterized protein</fullName>
    </submittedName>
</protein>
<evidence type="ECO:0000256" key="3">
    <source>
        <dbReference type="ARBA" id="ARBA00022840"/>
    </source>
</evidence>
<dbReference type="Gene3D" id="1.20.58.530">
    <property type="match status" value="1"/>
</dbReference>
<evidence type="ECO:0000256" key="4">
    <source>
        <dbReference type="ARBA" id="ARBA00022860"/>
    </source>
</evidence>
<evidence type="ECO:0000256" key="7">
    <source>
        <dbReference type="ARBA" id="ARBA00023175"/>
    </source>
</evidence>
<evidence type="ECO:0000259" key="12">
    <source>
        <dbReference type="PROSITE" id="PS51126"/>
    </source>
</evidence>
<feature type="compositionally biased region" description="Basic and acidic residues" evidence="11">
    <location>
        <begin position="629"/>
        <end position="640"/>
    </location>
</feature>
<dbReference type="SUPFAM" id="SSF52540">
    <property type="entry name" value="P-loop containing nucleoside triphosphate hydrolases"/>
    <property type="match status" value="2"/>
</dbReference>
<evidence type="ECO:0000256" key="8">
    <source>
        <dbReference type="ARBA" id="ARBA00023203"/>
    </source>
</evidence>
<evidence type="ECO:0000256" key="1">
    <source>
        <dbReference type="ARBA" id="ARBA00022737"/>
    </source>
</evidence>
<keyword evidence="6 9" id="KW-0518">Myosin</keyword>
<evidence type="ECO:0000256" key="2">
    <source>
        <dbReference type="ARBA" id="ARBA00022741"/>
    </source>
</evidence>
<dbReference type="Gene3D" id="6.20.240.20">
    <property type="match status" value="1"/>
</dbReference>
<feature type="domain" description="Dilute" evidence="12">
    <location>
        <begin position="689"/>
        <end position="1023"/>
    </location>
</feature>
<dbReference type="GO" id="GO:0016459">
    <property type="term" value="C:myosin complex"/>
    <property type="evidence" value="ECO:0007669"/>
    <property type="project" value="UniProtKB-KW"/>
</dbReference>
<evidence type="ECO:0000256" key="11">
    <source>
        <dbReference type="SAM" id="MobiDB-lite"/>
    </source>
</evidence>
<evidence type="ECO:0000259" key="13">
    <source>
        <dbReference type="PROSITE" id="PS51456"/>
    </source>
</evidence>
<proteinExistence type="inferred from homology"/>
<keyword evidence="8 9" id="KW-0009">Actin-binding</keyword>
<keyword evidence="4" id="KW-0112">Calmodulin-binding</keyword>
<dbReference type="GO" id="GO:0003779">
    <property type="term" value="F:actin binding"/>
    <property type="evidence" value="ECO:0007669"/>
    <property type="project" value="UniProtKB-KW"/>
</dbReference>
<dbReference type="InterPro" id="IPR027417">
    <property type="entry name" value="P-loop_NTPase"/>
</dbReference>
<dbReference type="InterPro" id="IPR036961">
    <property type="entry name" value="Kinesin_motor_dom_sf"/>
</dbReference>
<feature type="coiled-coil region" evidence="10">
    <location>
        <begin position="409"/>
        <end position="475"/>
    </location>
</feature>
<feature type="region of interest" description="Actin-binding" evidence="9">
    <location>
        <begin position="145"/>
        <end position="167"/>
    </location>
</feature>
<dbReference type="Pfam" id="PF00063">
    <property type="entry name" value="Myosin_head"/>
    <property type="match status" value="1"/>
</dbReference>
<keyword evidence="5 10" id="KW-0175">Coiled coil</keyword>
<dbReference type="Gene3D" id="3.40.850.10">
    <property type="entry name" value="Kinesin motor domain"/>
    <property type="match status" value="1"/>
</dbReference>
<keyword evidence="2" id="KW-0547">Nucleotide-binding</keyword>
<dbReference type="PROSITE" id="PS50096">
    <property type="entry name" value="IQ"/>
    <property type="match status" value="5"/>
</dbReference>
<dbReference type="FunFam" id="1.20.5.190:FF:000001">
    <property type="entry name" value="unconventional myosin-Va"/>
    <property type="match status" value="2"/>
</dbReference>
<evidence type="ECO:0000256" key="5">
    <source>
        <dbReference type="ARBA" id="ARBA00023054"/>
    </source>
</evidence>
<dbReference type="PANTHER" id="PTHR13140:SF836">
    <property type="entry name" value="MYOSIN-6"/>
    <property type="match status" value="1"/>
</dbReference>
<evidence type="ECO:0000256" key="6">
    <source>
        <dbReference type="ARBA" id="ARBA00023123"/>
    </source>
</evidence>
<dbReference type="FunFam" id="1.20.5.190:FF:000018">
    <property type="entry name" value="Myosin XI D"/>
    <property type="match status" value="1"/>
</dbReference>
<dbReference type="SMART" id="SM01132">
    <property type="entry name" value="DIL"/>
    <property type="match status" value="1"/>
</dbReference>
<dbReference type="Proteomes" id="UP001642360">
    <property type="component" value="Unassembled WGS sequence"/>
</dbReference>
<dbReference type="GO" id="GO:0005516">
    <property type="term" value="F:calmodulin binding"/>
    <property type="evidence" value="ECO:0007669"/>
    <property type="project" value="UniProtKB-KW"/>
</dbReference>
<accession>A0ABC8R7A9</accession>
<dbReference type="CDD" id="cd15475">
    <property type="entry name" value="MyosinXI_CBD"/>
    <property type="match status" value="1"/>
</dbReference>
<sequence length="1077" mass="122785">MEQEEYTKEEINWSYIEFIDNQDVLDLIEKKPGGIIALLDEACMFPRSTHETFAQKLYQTFKNHKRFSKPKLSRSDFTICHYAGDVTYQTELFLDKNKDYVIAEHQALLSDSKCSFASGLFPPSSEESSKQSKFSSIGSRFKQQLQALLETLSATEPHYIRCVKPNNFLKPAIFENYNVLQQLRCGGVMEAIRISCAGYPTRRPFYEFVDRFGMLAPEILDGSADEVTACKRLLEKVGLQGYQIGKTKVFLRAGQMAELDARRTEILGRSASIIQRKIRSYMAQKSFVLLRLSAMQLQSVCRGQLARQVYEGMRREASCLRIQRDLRMHLARKAYKELCSSAVCIQTGMRGMAARNELRFRMQTRAAIIIQSHSRKFLSRLHYMEIKKAAITTQCAWRGRVARKELRKLKMASRETGALQAAKNKLEKQVEELTWRLQLEKRMRADLEESKTQENSKLQSALQEMQLQFKETKEMLMKECEASKKAAEQVPVIQEVPVVDHAMMDKLTSENEKLKALVNSLEKKIDETEKRYEETNKLSEERLKQAMEAESKIIQLKTAMQSLEEKISDMESENQVLRQQALLTPVKQSLGHPPTSATKILENGHHVTEETRANELQSVTPAKNFGTESDSRFRRPPVDRPHEDVDALIECVMNMKEGFSQGKPVAAFTIYKCLLHWKSFEAERTSVFDRLIQMIGSAIENQDNHDHMAYWLSNTSTLLFLLQRSLKASGAAGATPLRKPPPVTSLFGRMTMGFRSSPSSVNLAAASAALEVVRQVEAKYPALLFKQQLTAYVEKIYGIIRDNLKKELGSLLALCIQAPRTSKGSVLRSGRSFGKDTSTNHWQGIIECLNTLLSTLKGNFVPPILAQKIFTQVFSYINVQLFNSLLLRRECCTFSNGEYVKAGLAELELWCCQAKEEYAGSAWDELRHIRQAVGFLEGVAKHICYNVAKHMLYVFIVSLIDASCPQVIHQKYRISYDEIINDLCPILSVQQLYRICTLYWDDSYNTRSVSPDVISSMRVLMTEDSNNALNNSFILDDYSSIPFSVDDLSNSMQVKDFSDVKPAAELLENPFFQFLHD</sequence>
<keyword evidence="3" id="KW-0067">ATP-binding</keyword>
<dbReference type="Gene3D" id="1.20.5.190">
    <property type="match status" value="3"/>
</dbReference>